<proteinExistence type="predicted"/>
<keyword evidence="2" id="KW-1185">Reference proteome</keyword>
<evidence type="ECO:0000313" key="1">
    <source>
        <dbReference type="EMBL" id="MFB9054445.1"/>
    </source>
</evidence>
<dbReference type="Proteomes" id="UP001589605">
    <property type="component" value="Unassembled WGS sequence"/>
</dbReference>
<dbReference type="EMBL" id="JBHMEZ010000013">
    <property type="protein sequence ID" value="MFB9054445.1"/>
    <property type="molecule type" value="Genomic_DNA"/>
</dbReference>
<reference evidence="1 2" key="1">
    <citation type="submission" date="2024-09" db="EMBL/GenBank/DDBJ databases">
        <authorList>
            <person name="Sun Q."/>
            <person name="Mori K."/>
        </authorList>
    </citation>
    <scope>NUCLEOTIDE SEQUENCE [LARGE SCALE GENOMIC DNA]</scope>
    <source>
        <strain evidence="1 2">CECT 8286</strain>
    </source>
</reference>
<dbReference type="Pfam" id="PF07606">
    <property type="entry name" value="DUF1569"/>
    <property type="match status" value="1"/>
</dbReference>
<dbReference type="InterPro" id="IPR011463">
    <property type="entry name" value="DUF1569"/>
</dbReference>
<protein>
    <submittedName>
        <fullName evidence="1">DUF1569 domain-containing protein</fullName>
    </submittedName>
</protein>
<dbReference type="RefSeq" id="WP_382384084.1">
    <property type="nucleotide sequence ID" value="NZ_JBHMEZ010000013.1"/>
</dbReference>
<dbReference type="Gene3D" id="1.20.120.450">
    <property type="entry name" value="dinb family like domain"/>
    <property type="match status" value="1"/>
</dbReference>
<sequence length="150" mass="17786">MNTLFNIESAETILRRLDNLTETNIAKWGKMDVGQMLKHCQGPLDIALGNQVLHTKLNFFQKIMLSIYKPLLFNDKPWKQNLPTAKEFRITTPQIFLEEKKNLKLRIETFSKKTDVKTWPNHPLFGYFTPEQWGQMQYKHLDHHLTQFNV</sequence>
<name>A0ABV5F4T3_9FLAO</name>
<organism evidence="1 2">
    <name type="scientific">Formosa undariae</name>
    <dbReference type="NCBI Taxonomy" id="1325436"/>
    <lineage>
        <taxon>Bacteria</taxon>
        <taxon>Pseudomonadati</taxon>
        <taxon>Bacteroidota</taxon>
        <taxon>Flavobacteriia</taxon>
        <taxon>Flavobacteriales</taxon>
        <taxon>Flavobacteriaceae</taxon>
        <taxon>Formosa</taxon>
    </lineage>
</organism>
<evidence type="ECO:0000313" key="2">
    <source>
        <dbReference type="Proteomes" id="UP001589605"/>
    </source>
</evidence>
<accession>A0ABV5F4T3</accession>
<gene>
    <name evidence="1" type="ORF">ACFFVB_15255</name>
</gene>
<comment type="caution">
    <text evidence="1">The sequence shown here is derived from an EMBL/GenBank/DDBJ whole genome shotgun (WGS) entry which is preliminary data.</text>
</comment>
<dbReference type="InterPro" id="IPR034660">
    <property type="entry name" value="DinB/YfiT-like"/>
</dbReference>